<comment type="caution">
    <text evidence="4">The sequence shown here is derived from an EMBL/GenBank/DDBJ whole genome shotgun (WGS) entry which is preliminary data.</text>
</comment>
<keyword evidence="2" id="KW-1133">Transmembrane helix</keyword>
<gene>
    <name evidence="4" type="ORF">SADUNF_Sadunf10G0110300</name>
</gene>
<dbReference type="SUPFAM" id="SSF50249">
    <property type="entry name" value="Nucleic acid-binding proteins"/>
    <property type="match status" value="1"/>
</dbReference>
<evidence type="ECO:0000259" key="3">
    <source>
        <dbReference type="PROSITE" id="PS50072"/>
    </source>
</evidence>
<dbReference type="SUPFAM" id="SSF50891">
    <property type="entry name" value="Cyclophilin-like"/>
    <property type="match status" value="1"/>
</dbReference>
<keyword evidence="5" id="KW-1185">Reference proteome</keyword>
<evidence type="ECO:0000256" key="2">
    <source>
        <dbReference type="SAM" id="Phobius"/>
    </source>
</evidence>
<sequence>MARIKPQALLNQSKRKKGPARISATTIFLCNLVVVVIVLSLVATYKHWSQRSRNQPDTANSLTESKKYDLPGYAILNTSKGYITVELYKDGSPMIVDNFLDFQKEYFKGLPFHHVIKHYVIQAGHGQGLGAAEDWTTKGKLHSRLATSPKHEAFVIGTSKTKDSTGFELFITTAPIPDLNDKLLVFGRTIKGEDVVQEIEEVDTDEHYRPKSPVVINEWRIQVFEIANQRVKGTNQHNNSNEDSLMDIDNQEDPFLTFIDYARSILSPVEGDEDGEIYDPSTNGSESTGPGWSWIASRILKTCIAYSSGVTSAILLSDLSQAWSEQRRSGLSRKRPEIISHLNKKHKRNKLANTVTIDSVYEKNFLSLSSVLEAVIVDAFVLPGTNIYMLTLGDFRSSNTIDLYLHRRYYDLVDPQSGILKRGREIFLTGCYLRTAREGSGSPRLLPTEYLVILLDDDQDDDAMLIAAQFCSDSFSSISFNEASTGVSYSLYARIESIQSKEIQGISGSVQRKEITLVDNDGVRLEFLLWGEQVLLANLFSVGSMLALDRPYIASSAESAIETSHELCLEYGSATQLFLVPFLQHEEQVYIPLTLNRYQGSRLMSTGDPTQGFKVSQVALPCDSQGSVDFYSYPFQPFVTDLRDKMTSISLYGVVVDIFRERKTAEVIFSLKIEDTTGAIWAKLHFARSWSFGRVGIGHTVYIAGLSCHLRKQSGLEAAWYDNAAGAFFVNLSCLPALLNSSCLHKLSRLSDLSSEASCTYICRVRLDQVDQCHVNTRFSHSLCGHVVNKMPSGDVECSFCHCNCDAEVVRTFHLKITLADETGKVFAWCIGQTATELLQISPDEFYDLPEDEQFMYPSSLENESFVVALVNCQGQGYGLSQSITQEADAIPWEITRALRFLLSPPGSSNKTEPKTKKSSFLSQPGWALGHHLSSTTDFTRQQARNPSTPPNLPNPLSFTPPNGRDCKHQKAPVRIEIEET</sequence>
<feature type="transmembrane region" description="Helical" evidence="2">
    <location>
        <begin position="21"/>
        <end position="45"/>
    </location>
</feature>
<feature type="domain" description="PPIase cyclophilin-type" evidence="3">
    <location>
        <begin position="70"/>
        <end position="221"/>
    </location>
</feature>
<dbReference type="Pfam" id="PF00160">
    <property type="entry name" value="Pro_isomerase"/>
    <property type="match status" value="1"/>
</dbReference>
<dbReference type="InterPro" id="IPR012340">
    <property type="entry name" value="NA-bd_OB-fold"/>
</dbReference>
<feature type="region of interest" description="Disordered" evidence="1">
    <location>
        <begin position="932"/>
        <end position="981"/>
    </location>
</feature>
<dbReference type="InterPro" id="IPR002130">
    <property type="entry name" value="Cyclophilin-type_PPIase_dom"/>
</dbReference>
<name>A0A835JTC1_9ROSI</name>
<dbReference type="Pfam" id="PF17245">
    <property type="entry name" value="CDC24_OB2"/>
    <property type="match status" value="1"/>
</dbReference>
<organism evidence="4 5">
    <name type="scientific">Salix dunnii</name>
    <dbReference type="NCBI Taxonomy" id="1413687"/>
    <lineage>
        <taxon>Eukaryota</taxon>
        <taxon>Viridiplantae</taxon>
        <taxon>Streptophyta</taxon>
        <taxon>Embryophyta</taxon>
        <taxon>Tracheophyta</taxon>
        <taxon>Spermatophyta</taxon>
        <taxon>Magnoliopsida</taxon>
        <taxon>eudicotyledons</taxon>
        <taxon>Gunneridae</taxon>
        <taxon>Pentapetalae</taxon>
        <taxon>rosids</taxon>
        <taxon>fabids</taxon>
        <taxon>Malpighiales</taxon>
        <taxon>Salicaceae</taxon>
        <taxon>Saliceae</taxon>
        <taxon>Salix</taxon>
    </lineage>
</organism>
<dbReference type="Pfam" id="PF17244">
    <property type="entry name" value="CDC24_OB3"/>
    <property type="match status" value="1"/>
</dbReference>
<keyword evidence="2" id="KW-0472">Membrane</keyword>
<dbReference type="PANTHER" id="PTHR36033:SF1">
    <property type="entry name" value="NUCLEIC ACID-BINDING PROTEINS SUPERFAMILY"/>
    <property type="match status" value="1"/>
</dbReference>
<dbReference type="InterPro" id="IPR035201">
    <property type="entry name" value="Cdc24_OB1"/>
</dbReference>
<dbReference type="PANTHER" id="PTHR36033">
    <property type="entry name" value="NUCLEIC ACID-BINDING PROTEINS SUPERFAMILY"/>
    <property type="match status" value="1"/>
</dbReference>
<feature type="compositionally biased region" description="Polar residues" evidence="1">
    <location>
        <begin position="933"/>
        <end position="945"/>
    </location>
</feature>
<feature type="compositionally biased region" description="Basic and acidic residues" evidence="1">
    <location>
        <begin position="965"/>
        <end position="981"/>
    </location>
</feature>
<dbReference type="OrthoDB" id="10265890at2759"/>
<dbReference type="PROSITE" id="PS50072">
    <property type="entry name" value="CSA_PPIASE_2"/>
    <property type="match status" value="1"/>
</dbReference>
<dbReference type="PRINTS" id="PR00153">
    <property type="entry name" value="CSAPPISMRASE"/>
</dbReference>
<dbReference type="Proteomes" id="UP000657918">
    <property type="component" value="Unassembled WGS sequence"/>
</dbReference>
<dbReference type="InterPro" id="IPR035203">
    <property type="entry name" value="Cdc24_OB3"/>
</dbReference>
<keyword evidence="2" id="KW-0812">Transmembrane</keyword>
<feature type="region of interest" description="Disordered" evidence="1">
    <location>
        <begin position="904"/>
        <end position="923"/>
    </location>
</feature>
<dbReference type="AlphaFoldDB" id="A0A835JTC1"/>
<dbReference type="InterPro" id="IPR035200">
    <property type="entry name" value="Cdc24_OB2"/>
</dbReference>
<dbReference type="GO" id="GO:0003755">
    <property type="term" value="F:peptidyl-prolyl cis-trans isomerase activity"/>
    <property type="evidence" value="ECO:0007669"/>
    <property type="project" value="InterPro"/>
</dbReference>
<dbReference type="InterPro" id="IPR029000">
    <property type="entry name" value="Cyclophilin-like_dom_sf"/>
</dbReference>
<dbReference type="Gene3D" id="2.40.100.10">
    <property type="entry name" value="Cyclophilin-like"/>
    <property type="match status" value="1"/>
</dbReference>
<proteinExistence type="predicted"/>
<evidence type="ECO:0000313" key="4">
    <source>
        <dbReference type="EMBL" id="KAF9674274.1"/>
    </source>
</evidence>
<dbReference type="CDD" id="cd00317">
    <property type="entry name" value="cyclophilin"/>
    <property type="match status" value="1"/>
</dbReference>
<dbReference type="EMBL" id="JADGMS010000010">
    <property type="protein sequence ID" value="KAF9674274.1"/>
    <property type="molecule type" value="Genomic_DNA"/>
</dbReference>
<accession>A0A835JTC1</accession>
<evidence type="ECO:0000313" key="5">
    <source>
        <dbReference type="Proteomes" id="UP000657918"/>
    </source>
</evidence>
<protein>
    <recommendedName>
        <fullName evidence="3">PPIase cyclophilin-type domain-containing protein</fullName>
    </recommendedName>
</protein>
<evidence type="ECO:0000256" key="1">
    <source>
        <dbReference type="SAM" id="MobiDB-lite"/>
    </source>
</evidence>
<dbReference type="Pfam" id="PF17246">
    <property type="entry name" value="CDC24_OB1"/>
    <property type="match status" value="1"/>
</dbReference>
<dbReference type="Gene3D" id="2.40.50.140">
    <property type="entry name" value="Nucleic acid-binding proteins"/>
    <property type="match status" value="1"/>
</dbReference>
<reference evidence="4 5" key="1">
    <citation type="submission" date="2020-10" db="EMBL/GenBank/DDBJ databases">
        <title>Plant Genome Project.</title>
        <authorList>
            <person name="Zhang R.-G."/>
        </authorList>
    </citation>
    <scope>NUCLEOTIDE SEQUENCE [LARGE SCALE GENOMIC DNA]</scope>
    <source>
        <strain evidence="4">FAFU-HL-1</strain>
        <tissue evidence="4">Leaf</tissue>
    </source>
</reference>